<accession>A0A0H3G0S8</accession>
<dbReference type="InterPro" id="IPR029058">
    <property type="entry name" value="AB_hydrolase_fold"/>
</dbReference>
<evidence type="ECO:0000313" key="1">
    <source>
        <dbReference type="EMBL" id="AEH63578.1"/>
    </source>
</evidence>
<reference evidence="1 2" key="1">
    <citation type="journal article" date="2011" name="J. Bacteriol.">
        <title>Genome sequence of the ethanol-producing Zymomonas mobilis subsp. mobilis lectotype strain ATCC 10988.</title>
        <authorList>
            <person name="Pappas K.M."/>
            <person name="Kouvelis V.N."/>
            <person name="Saunders E."/>
            <person name="Brettin T.S."/>
            <person name="Bruce D."/>
            <person name="Detter C."/>
            <person name="Balakireva M."/>
            <person name="Han C.S."/>
            <person name="Savvakis G."/>
            <person name="Kyrpides N.C."/>
            <person name="Typas M.A."/>
        </authorList>
    </citation>
    <scope>NUCLEOTIDE SEQUENCE [LARGE SCALE GENOMIC DNA]</scope>
    <source>
        <strain evidence="2">ATCC 10988 / DSM 424 / CCUG 17860 / LMG 404 / NCIMB 8938 / NRRL B-806 / ZM1</strain>
        <plasmid evidence="1">pZMOB01</plasmid>
    </source>
</reference>
<sequence precursor="true">MKRNPSPFYLVVLFALSMMLIPVTALARDALRQDHRMVSEQIFNLPLREGNYQRVLLSTPLSARGTIVMLPGGTGNIGLEQDGHIRHNKNFLIRTRALWNRRGYAVLIPDSTDHANLRGVRSSSIYGHIVDDLVKFAHLHGTTPVFLLGTSQGTIAAVNGAAHAAPGSIAGLVLTESVSVMGGSGETVFDADPQHVSIPVLVVANRDDRCKVAPPKAANQIAAAMTASRNVHVLIVSGGINKSTKACGSLTPHGYYGIEDSVVGAISHWMDAQN</sequence>
<proteinExistence type="predicted"/>
<protein>
    <recommendedName>
        <fullName evidence="3">Alpha/beta hydrolase</fullName>
    </recommendedName>
</protein>
<dbReference type="EMBL" id="CP002851">
    <property type="protein sequence ID" value="AEH63578.1"/>
    <property type="molecule type" value="Genomic_DNA"/>
</dbReference>
<dbReference type="HOGENOM" id="CLU_086027_0_0_5"/>
<dbReference type="Proteomes" id="UP000001494">
    <property type="component" value="Plasmid pZMOB01"/>
</dbReference>
<geneLocation type="plasmid" evidence="1 2">
    <name>pZMOB01</name>
</geneLocation>
<organism evidence="1 2">
    <name type="scientific">Zymomonas mobilis subsp. mobilis (strain ATCC 10988 / DSM 424 / LMG 404 / NCIMB 8938 / NRRL B-806 / ZM1)</name>
    <dbReference type="NCBI Taxonomy" id="555217"/>
    <lineage>
        <taxon>Bacteria</taxon>
        <taxon>Pseudomonadati</taxon>
        <taxon>Pseudomonadota</taxon>
        <taxon>Alphaproteobacteria</taxon>
        <taxon>Sphingomonadales</taxon>
        <taxon>Zymomonadaceae</taxon>
        <taxon>Zymomonas</taxon>
    </lineage>
</organism>
<dbReference type="SUPFAM" id="SSF53474">
    <property type="entry name" value="alpha/beta-Hydrolases"/>
    <property type="match status" value="1"/>
</dbReference>
<dbReference type="AlphaFoldDB" id="A0A0H3G0S8"/>
<evidence type="ECO:0008006" key="3">
    <source>
        <dbReference type="Google" id="ProtNLM"/>
    </source>
</evidence>
<gene>
    <name evidence="1" type="ordered locus">Zmob_1776</name>
</gene>
<dbReference type="Gene3D" id="3.40.50.1820">
    <property type="entry name" value="alpha/beta hydrolase"/>
    <property type="match status" value="1"/>
</dbReference>
<dbReference type="KEGG" id="zmm:Zmob_1776"/>
<keyword evidence="1" id="KW-0614">Plasmid</keyword>
<evidence type="ECO:0000313" key="2">
    <source>
        <dbReference type="Proteomes" id="UP000001494"/>
    </source>
</evidence>
<name>A0A0H3G0S8_ZYMMA</name>